<organism evidence="2 3">
    <name type="scientific">Aneurinibacillus aneurinilyticus</name>
    <name type="common">Bacillus aneurinolyticus</name>
    <dbReference type="NCBI Taxonomy" id="1391"/>
    <lineage>
        <taxon>Bacteria</taxon>
        <taxon>Bacillati</taxon>
        <taxon>Bacillota</taxon>
        <taxon>Bacilli</taxon>
        <taxon>Bacillales</taxon>
        <taxon>Paenibacillaceae</taxon>
        <taxon>Aneurinibacillus group</taxon>
        <taxon>Aneurinibacillus</taxon>
    </lineage>
</organism>
<gene>
    <name evidence="2" type="ORF">HF838_25755</name>
</gene>
<dbReference type="InterPro" id="IPR039365">
    <property type="entry name" value="IS701-like"/>
</dbReference>
<dbReference type="Pfam" id="PF01609">
    <property type="entry name" value="DDE_Tnp_1"/>
    <property type="match status" value="1"/>
</dbReference>
<dbReference type="EMBL" id="JABAGO010000119">
    <property type="protein sequence ID" value="NMF01583.1"/>
    <property type="molecule type" value="Genomic_DNA"/>
</dbReference>
<dbReference type="GO" id="GO:0003677">
    <property type="term" value="F:DNA binding"/>
    <property type="evidence" value="ECO:0007669"/>
    <property type="project" value="InterPro"/>
</dbReference>
<protein>
    <submittedName>
        <fullName evidence="2">IS701 family transposase</fullName>
    </submittedName>
</protein>
<feature type="domain" description="Transposase IS4-like" evidence="1">
    <location>
        <begin position="102"/>
        <end position="345"/>
    </location>
</feature>
<dbReference type="SUPFAM" id="SSF53098">
    <property type="entry name" value="Ribonuclease H-like"/>
    <property type="match status" value="1"/>
</dbReference>
<evidence type="ECO:0000313" key="3">
    <source>
        <dbReference type="Proteomes" id="UP000561326"/>
    </source>
</evidence>
<comment type="caution">
    <text evidence="2">The sequence shown here is derived from an EMBL/GenBank/DDBJ whole genome shotgun (WGS) entry which is preliminary data.</text>
</comment>
<sequence length="396" mass="46020">MPLTYRVAHQQEINNILRTWRFPLYFSKPVMNHMVHFLDGVMTRGFSGTLTDIHRESCHSQDRRTLSHFLTHGKWNEQHLMRIIQQQSWESIKREAKHTQEPIFVIIDDTVCRKTKPSSQALSPMQGTDFHYSHIEGKSVWGHAVVQEFIRCGEKAFPYAFSRYESEQNSKIDIACELLSMVPKSSFSTYVLMDTWYPAQSVLETCALSGFHVISGIKTNRIIYPYGIRQSIKEFASHIHKEDTDLVTVGHASYHVYRYEGKLNFIENAVVLLCWDATQPMTLQTMRAFLSTDVSLSNEQILTYYSKRWAIETYFRTMKSNFSFNGYQIRSTVAVKRFWTLLSFTAMFCSVTGHGDILTGLRSWQNKKTESWIEFVYYEAKAGTQLDLIKNQLQAA</sequence>
<reference evidence="2 3" key="1">
    <citation type="submission" date="2020-04" db="EMBL/GenBank/DDBJ databases">
        <authorList>
            <person name="Hitch T.C.A."/>
            <person name="Wylensek D."/>
            <person name="Clavel T."/>
        </authorList>
    </citation>
    <scope>NUCLEOTIDE SEQUENCE [LARGE SCALE GENOMIC DNA]</scope>
    <source>
        <strain evidence="2 3">WB01_D5_05</strain>
    </source>
</reference>
<dbReference type="GO" id="GO:0004803">
    <property type="term" value="F:transposase activity"/>
    <property type="evidence" value="ECO:0007669"/>
    <property type="project" value="InterPro"/>
</dbReference>
<dbReference type="Proteomes" id="UP000561326">
    <property type="component" value="Unassembled WGS sequence"/>
</dbReference>
<evidence type="ECO:0000313" key="2">
    <source>
        <dbReference type="EMBL" id="NMF01583.1"/>
    </source>
</evidence>
<dbReference type="RefSeq" id="WP_168976855.1">
    <property type="nucleotide sequence ID" value="NZ_JABAGO010000119.1"/>
</dbReference>
<proteinExistence type="predicted"/>
<evidence type="ECO:0000259" key="1">
    <source>
        <dbReference type="Pfam" id="PF01609"/>
    </source>
</evidence>
<dbReference type="InterPro" id="IPR012337">
    <property type="entry name" value="RNaseH-like_sf"/>
</dbReference>
<dbReference type="AlphaFoldDB" id="A0A848D5L1"/>
<dbReference type="PANTHER" id="PTHR33627">
    <property type="entry name" value="TRANSPOSASE"/>
    <property type="match status" value="1"/>
</dbReference>
<dbReference type="NCBIfam" id="NF033540">
    <property type="entry name" value="transpos_IS701"/>
    <property type="match status" value="1"/>
</dbReference>
<dbReference type="InterPro" id="IPR002559">
    <property type="entry name" value="Transposase_11"/>
</dbReference>
<name>A0A848D5L1_ANEAE</name>
<dbReference type="PANTHER" id="PTHR33627:SF1">
    <property type="entry name" value="TRANSPOSASE"/>
    <property type="match status" value="1"/>
</dbReference>
<dbReference type="GO" id="GO:0006313">
    <property type="term" value="P:DNA transposition"/>
    <property type="evidence" value="ECO:0007669"/>
    <property type="project" value="InterPro"/>
</dbReference>
<dbReference type="Gene3D" id="3.90.350.10">
    <property type="entry name" value="Transposase Inhibitor Protein From Tn5, Chain A, domain 1"/>
    <property type="match status" value="1"/>
</dbReference>
<accession>A0A848D5L1</accession>